<dbReference type="Pfam" id="PF10385">
    <property type="entry name" value="RNA_pol_Rpb2_45"/>
    <property type="match status" value="1"/>
</dbReference>
<dbReference type="Gene3D" id="3.90.1110.10">
    <property type="entry name" value="RNA polymerase Rpb2, domain 2"/>
    <property type="match status" value="1"/>
</dbReference>
<dbReference type="EC" id="2.7.7.6" evidence="1"/>
<evidence type="ECO:0000256" key="3">
    <source>
        <dbReference type="ARBA" id="ARBA00022679"/>
    </source>
</evidence>
<protein>
    <recommendedName>
        <fullName evidence="1">DNA-directed RNA polymerase</fullName>
        <ecNumber evidence="1">2.7.7.6</ecNumber>
    </recommendedName>
</protein>
<gene>
    <name evidence="11" type="ORF">JCM19301_2043</name>
</gene>
<dbReference type="EMBL" id="BBNR01000026">
    <property type="protein sequence ID" value="GAL68832.1"/>
    <property type="molecule type" value="Genomic_DNA"/>
</dbReference>
<evidence type="ECO:0000256" key="7">
    <source>
        <dbReference type="RuleBase" id="RU000434"/>
    </source>
</evidence>
<feature type="domain" description="RNA polymerase Rpb2" evidence="9">
    <location>
        <begin position="109"/>
        <end position="177"/>
    </location>
</feature>
<feature type="domain" description="RNA polymerase Rpb2" evidence="8">
    <location>
        <begin position="1"/>
        <end position="50"/>
    </location>
</feature>
<name>A0A090WN06_9FLAO</name>
<dbReference type="PANTHER" id="PTHR20856">
    <property type="entry name" value="DNA-DIRECTED RNA POLYMERASE I SUBUNIT 2"/>
    <property type="match status" value="1"/>
</dbReference>
<dbReference type="InterPro" id="IPR037034">
    <property type="entry name" value="RNA_pol_Rpb2_2_sf"/>
</dbReference>
<evidence type="ECO:0000256" key="2">
    <source>
        <dbReference type="ARBA" id="ARBA00022478"/>
    </source>
</evidence>
<comment type="caution">
    <text evidence="11">The sequence shown here is derived from an EMBL/GenBank/DDBJ whole genome shotgun (WGS) entry which is preliminary data.</text>
</comment>
<dbReference type="AlphaFoldDB" id="A0A090WN06"/>
<dbReference type="GO" id="GO:0032549">
    <property type="term" value="F:ribonucleoside binding"/>
    <property type="evidence" value="ECO:0007669"/>
    <property type="project" value="InterPro"/>
</dbReference>
<evidence type="ECO:0000256" key="6">
    <source>
        <dbReference type="ARBA" id="ARBA00048552"/>
    </source>
</evidence>
<keyword evidence="5" id="KW-0804">Transcription</keyword>
<dbReference type="Pfam" id="PF04561">
    <property type="entry name" value="RNA_pol_Rpb2_2"/>
    <property type="match status" value="1"/>
</dbReference>
<evidence type="ECO:0000256" key="1">
    <source>
        <dbReference type="ARBA" id="ARBA00012418"/>
    </source>
</evidence>
<comment type="similarity">
    <text evidence="7">Belongs to the RNA polymerase beta chain family.</text>
</comment>
<organism evidence="11 12">
    <name type="scientific">Jejuia pallidilutea</name>
    <dbReference type="NCBI Taxonomy" id="504487"/>
    <lineage>
        <taxon>Bacteria</taxon>
        <taxon>Pseudomonadati</taxon>
        <taxon>Bacteroidota</taxon>
        <taxon>Flavobacteriia</taxon>
        <taxon>Flavobacteriales</taxon>
        <taxon>Flavobacteriaceae</taxon>
        <taxon>Jejuia</taxon>
    </lineage>
</organism>
<keyword evidence="4 11" id="KW-0548">Nucleotidyltransferase</keyword>
<evidence type="ECO:0000256" key="5">
    <source>
        <dbReference type="ARBA" id="ARBA00023163"/>
    </source>
</evidence>
<evidence type="ECO:0000313" key="11">
    <source>
        <dbReference type="EMBL" id="GAL68832.1"/>
    </source>
</evidence>
<dbReference type="SUPFAM" id="SSF64484">
    <property type="entry name" value="beta and beta-prime subunits of DNA dependent RNA-polymerase"/>
    <property type="match status" value="1"/>
</dbReference>
<evidence type="ECO:0000259" key="10">
    <source>
        <dbReference type="Pfam" id="PF10385"/>
    </source>
</evidence>
<dbReference type="InterPro" id="IPR019462">
    <property type="entry name" value="DNA-dir_RNA_pol_bsu_external_1"/>
</dbReference>
<dbReference type="Gene3D" id="2.40.50.100">
    <property type="match status" value="1"/>
</dbReference>
<dbReference type="Pfam" id="PF04565">
    <property type="entry name" value="RNA_pol_Rpb2_3"/>
    <property type="match status" value="1"/>
</dbReference>
<dbReference type="Gene3D" id="2.30.150.10">
    <property type="entry name" value="DNA-directed RNA polymerase, beta subunit, external 1 domain"/>
    <property type="match status" value="1"/>
</dbReference>
<keyword evidence="3 11" id="KW-0808">Transferase</keyword>
<dbReference type="Gene3D" id="3.90.1100.10">
    <property type="match status" value="1"/>
</dbReference>
<dbReference type="GO" id="GO:0003677">
    <property type="term" value="F:DNA binding"/>
    <property type="evidence" value="ECO:0007669"/>
    <property type="project" value="InterPro"/>
</dbReference>
<sequence length="417" mass="46322">MNKKLGLDIGMDKQVLTKEDIITIIKYLIELINSKAEIDDIDHLSNRRVRTVGEQLSSQFGVGLARMARTIRERMNVRDNEVFTPIDLINAKTLSSVINSFFGTNQLSQFMDQTNPLAEITHKRRLSALGPGGLSRERAGFEVRDVHYTHYGRLCPIETPEGPNIGLISSLSVYAKVNSMGFIETPYRKVEDGVVDIKNEPTYLSAEEEEEKLIAQATVKVDDDGKILHDKVIARMEGDFPVIDPNELHYTDVAPNQISSISASLIPFLEHDDANRALMGSNMMRQAVPLLRVDAPIVGTGLERQVASDSRVLINAEGTGEVLYVDANEIKIKYDRTEDEAKVSFDSDIKTYPLVKFRKTNQGTSINLKPIVVKGDKVTKGQVLCEGYATQKGELALGRNMKVASCLGKGITLRMQL</sequence>
<evidence type="ECO:0000313" key="12">
    <source>
        <dbReference type="Proteomes" id="UP000029641"/>
    </source>
</evidence>
<dbReference type="STRING" id="504487.JCM19538_1119"/>
<dbReference type="eggNOG" id="COG0085">
    <property type="taxonomic scope" value="Bacteria"/>
</dbReference>
<feature type="domain" description="DNA-directed RNA polymerase beta subunit external 1" evidence="10">
    <location>
        <begin position="187"/>
        <end position="254"/>
    </location>
</feature>
<dbReference type="Proteomes" id="UP000029641">
    <property type="component" value="Unassembled WGS sequence"/>
</dbReference>
<accession>A0A090WN06</accession>
<dbReference type="InterPro" id="IPR007642">
    <property type="entry name" value="RNA_pol_Rpb2_2"/>
</dbReference>
<dbReference type="InterPro" id="IPR007645">
    <property type="entry name" value="RNA_pol_Rpb2_3"/>
</dbReference>
<evidence type="ECO:0000259" key="9">
    <source>
        <dbReference type="Pfam" id="PF04565"/>
    </source>
</evidence>
<reference evidence="11 12" key="1">
    <citation type="journal article" date="2014" name="Genome Announc.">
        <title>Draft Genome Sequence of Marine Flavobacterium Jejuia pallidilutea Strain 11shimoA1 and Pigmentation Mutants.</title>
        <authorList>
            <person name="Takatani N."/>
            <person name="Nakanishi M."/>
            <person name="Meirelles P."/>
            <person name="Mino S."/>
            <person name="Suda W."/>
            <person name="Oshima K."/>
            <person name="Hattori M."/>
            <person name="Ohkuma M."/>
            <person name="Hosokawa M."/>
            <person name="Miyashita K."/>
            <person name="Thompson F.L."/>
            <person name="Niwa A."/>
            <person name="Sawabe T."/>
            <person name="Sawabe T."/>
        </authorList>
    </citation>
    <scope>NUCLEOTIDE SEQUENCE [LARGE SCALE GENOMIC DNA]</scope>
    <source>
        <strain evidence="11 12">JCM 19301</strain>
    </source>
</reference>
<evidence type="ECO:0000259" key="8">
    <source>
        <dbReference type="Pfam" id="PF04561"/>
    </source>
</evidence>
<dbReference type="GO" id="GO:0003899">
    <property type="term" value="F:DNA-directed RNA polymerase activity"/>
    <property type="evidence" value="ECO:0007669"/>
    <property type="project" value="UniProtKB-EC"/>
</dbReference>
<proteinExistence type="inferred from homology"/>
<keyword evidence="2 11" id="KW-0240">DNA-directed RNA polymerase</keyword>
<comment type="catalytic activity">
    <reaction evidence="6">
        <text>RNA(n) + a ribonucleoside 5'-triphosphate = RNA(n+1) + diphosphate</text>
        <dbReference type="Rhea" id="RHEA:21248"/>
        <dbReference type="Rhea" id="RHEA-COMP:14527"/>
        <dbReference type="Rhea" id="RHEA-COMP:17342"/>
        <dbReference type="ChEBI" id="CHEBI:33019"/>
        <dbReference type="ChEBI" id="CHEBI:61557"/>
        <dbReference type="ChEBI" id="CHEBI:140395"/>
        <dbReference type="EC" id="2.7.7.6"/>
    </reaction>
</comment>
<dbReference type="GO" id="GO:0000428">
    <property type="term" value="C:DNA-directed RNA polymerase complex"/>
    <property type="evidence" value="ECO:0007669"/>
    <property type="project" value="UniProtKB-KW"/>
</dbReference>
<dbReference type="GO" id="GO:0006351">
    <property type="term" value="P:DNA-templated transcription"/>
    <property type="evidence" value="ECO:0007669"/>
    <property type="project" value="InterPro"/>
</dbReference>
<dbReference type="InterPro" id="IPR015712">
    <property type="entry name" value="DNA-dir_RNA_pol_su2"/>
</dbReference>
<evidence type="ECO:0000256" key="4">
    <source>
        <dbReference type="ARBA" id="ARBA00022695"/>
    </source>
</evidence>
<dbReference type="InterPro" id="IPR042107">
    <property type="entry name" value="DNA-dir_RNA_pol_bsu_ext_1_sf"/>
</dbReference>